<dbReference type="AlphaFoldDB" id="A0A7E4VW32"/>
<evidence type="ECO:0000313" key="3">
    <source>
        <dbReference type="WBParaSite" id="Pan_g4212.t2"/>
    </source>
</evidence>
<dbReference type="Proteomes" id="UP000492821">
    <property type="component" value="Unassembled WGS sequence"/>
</dbReference>
<evidence type="ECO:0000256" key="1">
    <source>
        <dbReference type="SAM" id="MobiDB-lite"/>
    </source>
</evidence>
<feature type="region of interest" description="Disordered" evidence="1">
    <location>
        <begin position="20"/>
        <end position="51"/>
    </location>
</feature>
<reference evidence="2" key="1">
    <citation type="journal article" date="2013" name="Genetics">
        <title>The draft genome and transcriptome of Panagrellus redivivus are shaped by the harsh demands of a free-living lifestyle.</title>
        <authorList>
            <person name="Srinivasan J."/>
            <person name="Dillman A.R."/>
            <person name="Macchietto M.G."/>
            <person name="Heikkinen L."/>
            <person name="Lakso M."/>
            <person name="Fracchia K.M."/>
            <person name="Antoshechkin I."/>
            <person name="Mortazavi A."/>
            <person name="Wong G."/>
            <person name="Sternberg P.W."/>
        </authorList>
    </citation>
    <scope>NUCLEOTIDE SEQUENCE [LARGE SCALE GENOMIC DNA]</scope>
    <source>
        <strain evidence="2">MT8872</strain>
    </source>
</reference>
<organism evidence="2 3">
    <name type="scientific">Panagrellus redivivus</name>
    <name type="common">Microworm</name>
    <dbReference type="NCBI Taxonomy" id="6233"/>
    <lineage>
        <taxon>Eukaryota</taxon>
        <taxon>Metazoa</taxon>
        <taxon>Ecdysozoa</taxon>
        <taxon>Nematoda</taxon>
        <taxon>Chromadorea</taxon>
        <taxon>Rhabditida</taxon>
        <taxon>Tylenchina</taxon>
        <taxon>Panagrolaimomorpha</taxon>
        <taxon>Panagrolaimoidea</taxon>
        <taxon>Panagrolaimidae</taxon>
        <taxon>Panagrellus</taxon>
    </lineage>
</organism>
<name>A0A7E4VW32_PANRE</name>
<sequence length="235" mass="26533">MHAVRAQVVISRLDRHLVGRRRRGVRPPHIPGTPGADRSSSGGGKKCFEHKTETKPRAINKLFFVVRFRCSFTAPAPRASPVSLGLAAALRCQRIESQATLDVFVSRHKGAKQNKTMLTRCFEDKILTGEDNVTWIQGLGGYMLVGWKGESLRFMELDALFVGSIFRGPEESRVETTTVKRFWRCGDKMEVVFAARWRQAVMHDGRLEVRKLKFLEPMMAVKKGMVDDDDVEASE</sequence>
<keyword evidence="2" id="KW-1185">Reference proteome</keyword>
<protein>
    <submittedName>
        <fullName evidence="3">Retrotransposon hot spot (RHS) protein</fullName>
    </submittedName>
</protein>
<reference evidence="3" key="2">
    <citation type="submission" date="2020-10" db="UniProtKB">
        <authorList>
            <consortium name="WormBaseParasite"/>
        </authorList>
    </citation>
    <scope>IDENTIFICATION</scope>
</reference>
<accession>A0A7E4VW32</accession>
<proteinExistence type="predicted"/>
<evidence type="ECO:0000313" key="2">
    <source>
        <dbReference type="Proteomes" id="UP000492821"/>
    </source>
</evidence>
<dbReference type="WBParaSite" id="Pan_g4212.t2">
    <property type="protein sequence ID" value="Pan_g4212.t2"/>
    <property type="gene ID" value="Pan_g4212"/>
</dbReference>